<feature type="chain" id="PRO_5016859741" evidence="1">
    <location>
        <begin position="22"/>
        <end position="147"/>
    </location>
</feature>
<organism evidence="2 3">
    <name type="scientific">Haemophilus parainfluenzae</name>
    <dbReference type="NCBI Taxonomy" id="729"/>
    <lineage>
        <taxon>Bacteria</taxon>
        <taxon>Pseudomonadati</taxon>
        <taxon>Pseudomonadota</taxon>
        <taxon>Gammaproteobacteria</taxon>
        <taxon>Pasteurellales</taxon>
        <taxon>Pasteurellaceae</taxon>
        <taxon>Haemophilus</taxon>
    </lineage>
</organism>
<dbReference type="Proteomes" id="UP000253910">
    <property type="component" value="Unassembled WGS sequence"/>
</dbReference>
<gene>
    <name evidence="2" type="ORF">DPV87_02140</name>
</gene>
<sequence length="147" mass="16604">MVMSIKKSLFLFGLLPLSVFAQGPNPIITVYSTQDYPILHAELASQVYLLDQVEQWENLISQRLSANPSVAAQQASQIFQSAEWKQSEEQLKRSYQGLISGWQNGIKKVPAILFQYPGKEDSVIYGETNIAQALSLWQREITKEGTR</sequence>
<protein>
    <submittedName>
        <fullName evidence="2">TIGR03757 family integrating conjugative element protein</fullName>
    </submittedName>
</protein>
<name>A0A369Z1X6_HAEPA</name>
<proteinExistence type="predicted"/>
<dbReference type="EMBL" id="QEPW01000003">
    <property type="protein sequence ID" value="RDE95588.1"/>
    <property type="molecule type" value="Genomic_DNA"/>
</dbReference>
<evidence type="ECO:0000256" key="1">
    <source>
        <dbReference type="SAM" id="SignalP"/>
    </source>
</evidence>
<evidence type="ECO:0000313" key="2">
    <source>
        <dbReference type="EMBL" id="RDE95588.1"/>
    </source>
</evidence>
<evidence type="ECO:0000313" key="3">
    <source>
        <dbReference type="Proteomes" id="UP000253910"/>
    </source>
</evidence>
<feature type="signal peptide" evidence="1">
    <location>
        <begin position="1"/>
        <end position="21"/>
    </location>
</feature>
<accession>A0A369Z1X6</accession>
<reference evidence="2 3" key="1">
    <citation type="submission" date="2018-05" db="EMBL/GenBank/DDBJ databases">
        <title>Draft Genome Sequences for a Diverse set of 7 Haemophilus Species.</title>
        <authorList>
            <person name="Nichols M."/>
            <person name="Topaz N."/>
            <person name="Wang X."/>
            <person name="Wang X."/>
            <person name="Boxrud D."/>
        </authorList>
    </citation>
    <scope>NUCLEOTIDE SEQUENCE [LARGE SCALE GENOMIC DNA]</scope>
    <source>
        <strain evidence="2 3">C2008001710</strain>
    </source>
</reference>
<dbReference type="InterPro" id="IPR011090">
    <property type="entry name" value="Integr_conj_element_PFL4709"/>
</dbReference>
<keyword evidence="1" id="KW-0732">Signal</keyword>
<comment type="caution">
    <text evidence="2">The sequence shown here is derived from an EMBL/GenBank/DDBJ whole genome shotgun (WGS) entry which is preliminary data.</text>
</comment>
<dbReference type="Pfam" id="PF07511">
    <property type="entry name" value="DUF1525"/>
    <property type="match status" value="1"/>
</dbReference>
<dbReference type="AlphaFoldDB" id="A0A369Z1X6"/>
<dbReference type="NCBIfam" id="TIGR03757">
    <property type="entry name" value="conj_TIGR03757"/>
    <property type="match status" value="1"/>
</dbReference>